<feature type="region of interest" description="Disordered" evidence="1">
    <location>
        <begin position="77"/>
        <end position="99"/>
    </location>
</feature>
<sequence length="415" mass="46740">MKKIIGLAIAAAFGLSACSNLDHKTAHEVMSISNDRILKEDHSFNITGSSRVYISPLAEAVLADEKVEEKAKAEVEGAKAKAEDAAASMENTQEEDDPLKQDFSEKEEAEFRNAMLDALPDGSIVQVAINYLDKYPAISSYIERTHLNYEVAVDLSTRQFEMIPELAINNHNEKLSIKLPMKLDAEKWEIYMDPPASAAAIISVYTDEKIGKRLIKEPLKVSLKDSADLKGVPFDHIAEAAMRAWLSINKSLPADAYVFKEMDEFGKSHKARYRVRYVMKPEHDSIVMKAMAKAFDEELSKLQKTPQPGSTEEEYQKAKENFSAFSSLSESIQPLNFKQVFGKNPVTDYYLDRKGRMLASRMYMQINGIDKAINIIGDSVYSNYGKPVFKFNPQGKGITWEELKESFDSDKKEED</sequence>
<dbReference type="AlphaFoldDB" id="C0EM33"/>
<organism evidence="2 3">
    <name type="scientific">Neisseria flavescens NRL30031/H210</name>
    <dbReference type="NCBI Taxonomy" id="546264"/>
    <lineage>
        <taxon>Bacteria</taxon>
        <taxon>Pseudomonadati</taxon>
        <taxon>Pseudomonadota</taxon>
        <taxon>Betaproteobacteria</taxon>
        <taxon>Neisseriales</taxon>
        <taxon>Neisseriaceae</taxon>
        <taxon>Neisseria</taxon>
    </lineage>
</organism>
<dbReference type="RefSeq" id="WP_003680074.1">
    <property type="nucleotide sequence ID" value="NZ_ACEN01000025.1"/>
</dbReference>
<dbReference type="PROSITE" id="PS51257">
    <property type="entry name" value="PROKAR_LIPOPROTEIN"/>
    <property type="match status" value="1"/>
</dbReference>
<evidence type="ECO:0000256" key="1">
    <source>
        <dbReference type="SAM" id="MobiDB-lite"/>
    </source>
</evidence>
<protein>
    <recommendedName>
        <fullName evidence="4">Lipoprotein</fullName>
    </recommendedName>
</protein>
<comment type="caution">
    <text evidence="2">The sequence shown here is derived from an EMBL/GenBank/DDBJ whole genome shotgun (WGS) entry which is preliminary data.</text>
</comment>
<evidence type="ECO:0000313" key="3">
    <source>
        <dbReference type="Proteomes" id="UP000004457"/>
    </source>
</evidence>
<evidence type="ECO:0000313" key="2">
    <source>
        <dbReference type="EMBL" id="EEG33896.1"/>
    </source>
</evidence>
<gene>
    <name evidence="2" type="ORF">NEIFLAOT_00997</name>
</gene>
<reference evidence="2 3" key="1">
    <citation type="submission" date="2009-01" db="EMBL/GenBank/DDBJ databases">
        <authorList>
            <person name="Fulton L."/>
            <person name="Clifton S."/>
            <person name="Chinwalla A.T."/>
            <person name="Mitreva M."/>
            <person name="Sodergren E."/>
            <person name="Weinstock G."/>
            <person name="Clifton S."/>
            <person name="Dooling D.J."/>
            <person name="Fulton B."/>
            <person name="Minx P."/>
            <person name="Pepin K.H."/>
            <person name="Johnson M."/>
            <person name="Bhonagiri V."/>
            <person name="Nash W.E."/>
            <person name="Mardis E.R."/>
            <person name="Wilson R.K."/>
        </authorList>
    </citation>
    <scope>NUCLEOTIDE SEQUENCE [LARGE SCALE GENOMIC DNA]</scope>
    <source>
        <strain evidence="2 3">NRL30031/H210</strain>
    </source>
</reference>
<evidence type="ECO:0008006" key="4">
    <source>
        <dbReference type="Google" id="ProtNLM"/>
    </source>
</evidence>
<name>C0EM33_NEIFL</name>
<dbReference type="EMBL" id="ACEN01000025">
    <property type="protein sequence ID" value="EEG33896.1"/>
    <property type="molecule type" value="Genomic_DNA"/>
</dbReference>
<accession>C0EM33</accession>
<dbReference type="GeneID" id="49970210"/>
<dbReference type="Proteomes" id="UP000004457">
    <property type="component" value="Unassembled WGS sequence"/>
</dbReference>
<dbReference type="eggNOG" id="ENOG50330K5">
    <property type="taxonomic scope" value="Bacteria"/>
</dbReference>
<proteinExistence type="predicted"/>
<keyword evidence="3" id="KW-1185">Reference proteome</keyword>